<evidence type="ECO:0000256" key="8">
    <source>
        <dbReference type="ARBA" id="ARBA00038043"/>
    </source>
</evidence>
<dbReference type="FunFam" id="3.80.10.10:FF:000400">
    <property type="entry name" value="Nuclear pore complex protein NUP107"/>
    <property type="match status" value="1"/>
</dbReference>
<dbReference type="InterPro" id="IPR001611">
    <property type="entry name" value="Leu-rich_rpt"/>
</dbReference>
<evidence type="ECO:0000256" key="2">
    <source>
        <dbReference type="ARBA" id="ARBA00004370"/>
    </source>
</evidence>
<dbReference type="Pfam" id="PF00560">
    <property type="entry name" value="LRR_1"/>
    <property type="match status" value="1"/>
</dbReference>
<proteinExistence type="inferred from homology"/>
<dbReference type="OrthoDB" id="676979at2759"/>
<sequence>MNKLITVFSFQSINLCVSLKSMALPVTNLKLPWLPLFFFFLLFNFVLSELCHPDDKKVLLKIKKAFNDPYVLSSWHLETDCCEWYCIECDRASHRVISLTIVSSELSGQIPPEIGDLLFLETLMLHKLSNLTGPIQPGMAKLHHLKFFWINWTNISGLVPDFLSNLTNLTHLSLSFNNLTGTIPSSLAKLPNLGALQLDRNKLTGQIPNSFGYLPGDQAPSLYLSHNQLSGKIPPSLSRLNFTVIDLSQNKLEGNASMIFGENRTIQIIDL</sequence>
<dbReference type="RefSeq" id="XP_022151652.1">
    <property type="nucleotide sequence ID" value="XM_022295960.1"/>
</dbReference>
<name>A0A6J1DE32_MOMCH</name>
<keyword evidence="7" id="KW-0472">Membrane</keyword>
<evidence type="ECO:0000313" key="10">
    <source>
        <dbReference type="Proteomes" id="UP000504603"/>
    </source>
</evidence>
<evidence type="ECO:0000256" key="3">
    <source>
        <dbReference type="ARBA" id="ARBA00022512"/>
    </source>
</evidence>
<evidence type="ECO:0000256" key="6">
    <source>
        <dbReference type="ARBA" id="ARBA00022737"/>
    </source>
</evidence>
<organism evidence="10 11">
    <name type="scientific">Momordica charantia</name>
    <name type="common">Bitter gourd</name>
    <name type="synonym">Balsam pear</name>
    <dbReference type="NCBI Taxonomy" id="3673"/>
    <lineage>
        <taxon>Eukaryota</taxon>
        <taxon>Viridiplantae</taxon>
        <taxon>Streptophyta</taxon>
        <taxon>Embryophyta</taxon>
        <taxon>Tracheophyta</taxon>
        <taxon>Spermatophyta</taxon>
        <taxon>Magnoliopsida</taxon>
        <taxon>eudicotyledons</taxon>
        <taxon>Gunneridae</taxon>
        <taxon>Pentapetalae</taxon>
        <taxon>rosids</taxon>
        <taxon>fabids</taxon>
        <taxon>Cucurbitales</taxon>
        <taxon>Cucurbitaceae</taxon>
        <taxon>Momordiceae</taxon>
        <taxon>Momordica</taxon>
    </lineage>
</organism>
<accession>A0A6J1DE32</accession>
<dbReference type="Pfam" id="PF08263">
    <property type="entry name" value="LRRNT_2"/>
    <property type="match status" value="1"/>
</dbReference>
<keyword evidence="3" id="KW-0964">Secreted</keyword>
<keyword evidence="4" id="KW-0433">Leucine-rich repeat</keyword>
<evidence type="ECO:0000259" key="9">
    <source>
        <dbReference type="Pfam" id="PF08263"/>
    </source>
</evidence>
<dbReference type="InterPro" id="IPR032675">
    <property type="entry name" value="LRR_dom_sf"/>
</dbReference>
<dbReference type="InterPro" id="IPR013210">
    <property type="entry name" value="LRR_N_plant-typ"/>
</dbReference>
<keyword evidence="3" id="KW-0134">Cell wall</keyword>
<comment type="similarity">
    <text evidence="8">Belongs to the polygalacturonase-inhibiting protein family.</text>
</comment>
<dbReference type="InterPro" id="IPR051848">
    <property type="entry name" value="PGIP"/>
</dbReference>
<protein>
    <submittedName>
        <fullName evidence="11">Polygalacturonase inhibitor-like</fullName>
    </submittedName>
</protein>
<evidence type="ECO:0000256" key="7">
    <source>
        <dbReference type="ARBA" id="ARBA00023136"/>
    </source>
</evidence>
<evidence type="ECO:0000313" key="11">
    <source>
        <dbReference type="RefSeq" id="XP_022151652.1"/>
    </source>
</evidence>
<keyword evidence="10" id="KW-1185">Reference proteome</keyword>
<feature type="domain" description="Leucine-rich repeat-containing N-terminal plant-type" evidence="9">
    <location>
        <begin position="52"/>
        <end position="90"/>
    </location>
</feature>
<dbReference type="GO" id="GO:0016020">
    <property type="term" value="C:membrane"/>
    <property type="evidence" value="ECO:0007669"/>
    <property type="project" value="UniProtKB-SubCell"/>
</dbReference>
<dbReference type="SUPFAM" id="SSF52058">
    <property type="entry name" value="L domain-like"/>
    <property type="match status" value="1"/>
</dbReference>
<dbReference type="PANTHER" id="PTHR48059">
    <property type="entry name" value="POLYGALACTURONASE INHIBITOR 1"/>
    <property type="match status" value="1"/>
</dbReference>
<dbReference type="GeneID" id="111019562"/>
<dbReference type="PANTHER" id="PTHR48059:SF4">
    <property type="entry name" value="POLYGALACTURONASE INHIBITOR 1-RELATED"/>
    <property type="match status" value="1"/>
</dbReference>
<dbReference type="Gene3D" id="3.80.10.10">
    <property type="entry name" value="Ribonuclease Inhibitor"/>
    <property type="match status" value="1"/>
</dbReference>
<keyword evidence="5" id="KW-0732">Signal</keyword>
<dbReference type="Proteomes" id="UP000504603">
    <property type="component" value="Unplaced"/>
</dbReference>
<evidence type="ECO:0000256" key="4">
    <source>
        <dbReference type="ARBA" id="ARBA00022614"/>
    </source>
</evidence>
<evidence type="ECO:0000256" key="1">
    <source>
        <dbReference type="ARBA" id="ARBA00004191"/>
    </source>
</evidence>
<dbReference type="CDD" id="cd19757">
    <property type="entry name" value="Bbox1"/>
    <property type="match status" value="1"/>
</dbReference>
<gene>
    <name evidence="11" type="primary">LOC111019562</name>
</gene>
<dbReference type="AlphaFoldDB" id="A0A6J1DE32"/>
<comment type="subcellular location">
    <subcellularLocation>
        <location evidence="2">Membrane</location>
    </subcellularLocation>
    <subcellularLocation>
        <location evidence="1">Secreted</location>
        <location evidence="1">Cell wall</location>
    </subcellularLocation>
</comment>
<evidence type="ECO:0000256" key="5">
    <source>
        <dbReference type="ARBA" id="ARBA00022729"/>
    </source>
</evidence>
<dbReference type="KEGG" id="mcha:111019562"/>
<keyword evidence="6" id="KW-0677">Repeat</keyword>
<reference evidence="11" key="1">
    <citation type="submission" date="2025-08" db="UniProtKB">
        <authorList>
            <consortium name="RefSeq"/>
        </authorList>
    </citation>
    <scope>IDENTIFICATION</scope>
</reference>
<dbReference type="Pfam" id="PF13855">
    <property type="entry name" value="LRR_8"/>
    <property type="match status" value="1"/>
</dbReference>